<gene>
    <name evidence="2" type="ORF">RN51_01019</name>
</gene>
<dbReference type="OrthoDB" id="4412570at2"/>
<dbReference type="Proteomes" id="UP000033725">
    <property type="component" value="Unassembled WGS sequence"/>
</dbReference>
<evidence type="ECO:0000256" key="1">
    <source>
        <dbReference type="SAM" id="SignalP"/>
    </source>
</evidence>
<organism evidence="2 3">
    <name type="scientific">Microbacterium oxydans</name>
    <dbReference type="NCBI Taxonomy" id="82380"/>
    <lineage>
        <taxon>Bacteria</taxon>
        <taxon>Bacillati</taxon>
        <taxon>Actinomycetota</taxon>
        <taxon>Actinomycetes</taxon>
        <taxon>Micrococcales</taxon>
        <taxon>Microbacteriaceae</taxon>
        <taxon>Microbacterium</taxon>
    </lineage>
</organism>
<dbReference type="EMBL" id="JYIV01000020">
    <property type="protein sequence ID" value="KJL24422.1"/>
    <property type="molecule type" value="Genomic_DNA"/>
</dbReference>
<sequence>MTNTASRRTVLCGSALSLVLALVPFTAQASVPEESDDITGVLEDAEVAAVGASTPADAEVPALQMDGGSASVALDGINVDVTLGASENAAISEAGQYALAEGESVTYAVSFPEEGATRLSAMLSDPLGEDPQWTFNGGTQLLLLDDGSVSVSNANGFVGGIEAPWAIDAAGQALPTRYEISGSTLSQIVDTTGAVFPVVADPTVQFFGPYIQVHLNKAESRAAIGGYAACAGVLSKSPVPFAKLLQVSCATVAAIGASQLVGNRCISIHYVVGIGGPAGVWWPWVRNC</sequence>
<reference evidence="2 3" key="1">
    <citation type="submission" date="2015-02" db="EMBL/GenBank/DDBJ databases">
        <title>Draft genome sequences of ten Microbacterium spp. with emphasis on heavy metal contaminated environments.</title>
        <authorList>
            <person name="Corretto E."/>
        </authorList>
    </citation>
    <scope>NUCLEOTIDE SEQUENCE [LARGE SCALE GENOMIC DNA]</scope>
    <source>
        <strain evidence="2 3">BEL163</strain>
    </source>
</reference>
<name>A0A0F0KU38_9MICO</name>
<keyword evidence="1" id="KW-0732">Signal</keyword>
<dbReference type="PATRIC" id="fig|82380.10.peg.1024"/>
<dbReference type="AlphaFoldDB" id="A0A0F0KU38"/>
<dbReference type="PROSITE" id="PS51318">
    <property type="entry name" value="TAT"/>
    <property type="match status" value="1"/>
</dbReference>
<comment type="caution">
    <text evidence="2">The sequence shown here is derived from an EMBL/GenBank/DDBJ whole genome shotgun (WGS) entry which is preliminary data.</text>
</comment>
<dbReference type="RefSeq" id="WP_156149097.1">
    <property type="nucleotide sequence ID" value="NZ_JYIV01000020.1"/>
</dbReference>
<evidence type="ECO:0000313" key="2">
    <source>
        <dbReference type="EMBL" id="KJL24422.1"/>
    </source>
</evidence>
<accession>A0A0F0KU38</accession>
<evidence type="ECO:0000313" key="3">
    <source>
        <dbReference type="Proteomes" id="UP000033725"/>
    </source>
</evidence>
<feature type="signal peptide" evidence="1">
    <location>
        <begin position="1"/>
        <end position="29"/>
    </location>
</feature>
<dbReference type="InterPro" id="IPR006311">
    <property type="entry name" value="TAT_signal"/>
</dbReference>
<proteinExistence type="predicted"/>
<feature type="chain" id="PRO_5002444869" evidence="1">
    <location>
        <begin position="30"/>
        <end position="288"/>
    </location>
</feature>
<protein>
    <submittedName>
        <fullName evidence="2">Uncharacterized protein</fullName>
    </submittedName>
</protein>